<dbReference type="InterPro" id="IPR036179">
    <property type="entry name" value="Ig-like_dom_sf"/>
</dbReference>
<proteinExistence type="inferred from homology"/>
<dbReference type="GO" id="GO:0005524">
    <property type="term" value="F:ATP binding"/>
    <property type="evidence" value="ECO:0007669"/>
    <property type="project" value="UniProtKB-KW"/>
</dbReference>
<feature type="domain" description="Ig-like" evidence="9">
    <location>
        <begin position="2335"/>
        <end position="2425"/>
    </location>
</feature>
<dbReference type="GO" id="GO:0060298">
    <property type="term" value="P:positive regulation of sarcomere organization"/>
    <property type="evidence" value="ECO:0007669"/>
    <property type="project" value="UniProtKB-ARBA"/>
</dbReference>
<keyword evidence="5" id="KW-0547">Nucleotide-binding</keyword>
<dbReference type="FunFam" id="2.60.40.10:FF:002429">
    <property type="entry name" value="KETtiN (Drosophila actin-binding) homolog"/>
    <property type="match status" value="1"/>
</dbReference>
<feature type="domain" description="Ig-like" evidence="9">
    <location>
        <begin position="2202"/>
        <end position="2292"/>
    </location>
</feature>
<evidence type="ECO:0000256" key="6">
    <source>
        <dbReference type="ARBA" id="ARBA00022840"/>
    </source>
</evidence>
<dbReference type="FunFam" id="2.60.40.10:FF:000425">
    <property type="entry name" value="Myosin light chain kinase"/>
    <property type="match status" value="2"/>
</dbReference>
<evidence type="ECO:0000313" key="11">
    <source>
        <dbReference type="WBParaSite" id="mrna-Wban_05066"/>
    </source>
</evidence>
<feature type="domain" description="Ig-like" evidence="9">
    <location>
        <begin position="4808"/>
        <end position="4896"/>
    </location>
</feature>
<feature type="domain" description="Ig-like" evidence="9">
    <location>
        <begin position="886"/>
        <end position="976"/>
    </location>
</feature>
<keyword evidence="6" id="KW-0067">ATP-binding</keyword>
<feature type="domain" description="Ig-like" evidence="9">
    <location>
        <begin position="2466"/>
        <end position="2557"/>
    </location>
</feature>
<feature type="domain" description="Ig-like" evidence="9">
    <location>
        <begin position="1536"/>
        <end position="1629"/>
    </location>
</feature>
<dbReference type="FunFam" id="2.60.40.10:FF:000697">
    <property type="entry name" value="titin isoform X1"/>
    <property type="match status" value="1"/>
</dbReference>
<dbReference type="PANTHER" id="PTHR47633">
    <property type="entry name" value="IMMUNOGLOBULIN"/>
    <property type="match status" value="1"/>
</dbReference>
<feature type="domain" description="Ig-like" evidence="9">
    <location>
        <begin position="17"/>
        <end position="105"/>
    </location>
</feature>
<feature type="domain" description="Ig-like" evidence="9">
    <location>
        <begin position="2731"/>
        <end position="2822"/>
    </location>
</feature>
<sequence>MPFKRPLGERIENKTLPNFIRPLQDKRVVVGQNVLLECQVAGHPDPVVKWLKDDHDVTQCPDYEISSIGVKHHLAIKNVQASDNGRFTVQAMNAAGIKQSTCMLIVAPAPTPIPGAKSVANSPAPPQTPIGPSAPIFLKDLKNSPLKPGSQIILEARVVGHPEPHVEWFKNGSSINNYRVKTEYDTRTGICALIIPQMFADDIGEYTCRANNAHGVAESSAKLMPRDEFEKWFYEQQSLITTERKQAMLAQSQKQKPETNFPITRTTFQQRQSVIQQRPATIAERQTKFVQNGTFDCDSTTEIPWGLSESETEAELASIDSRGFGGPPRIQTPLKDLRLTEGTDALLQCNITGNPKPKITWLKNGKIVDVINSKGMMTLFKGSLVLMKISSVVPKDSGEYTLTAENYYGKVESKALVDVYPLHILNEQRSPPAEQFQQFYPVESNYERSHQLKQHWQENNQTKQQQQRQPIRHLPEQTHYAQSAISHQQIYNQPKVYHAQYKQPEYERRYLQPAYQPYQTYQQQFYEQPYQISQLLQSEEQYHDKFEEHRPFLPRPTYQQQRHQQRQQQQQQQRQRQQLPSPAQLNSQLQYQQQYEQHHPYHTYFDNIEQSRYYQNMPLVERIAPQRRFTAGQDYTVQNGQAKHIGQTEKPPQFSTIPSSTTVNAGESVTFAAKTAGQQVPNLNWYRSDGSHITTGGRYVVDISNDGSTKLTINKCTIEDSDTYLCVAENDGGAVQLRCSLNVLEQKSNGAPQFVGKFQSVTIYEGDSLTLYCKAIGAKLRMSWSKDGTPLKNGGSFKIDDKGNGETTLQILNAKMADGGWYQCDATNECGTSSLKGRIVVQTRQKLDAVNQDQITLRKVDRRMARYGSKMEVDNNEIREASKQPPKFLDTIKNLSLIEGQTALLSCKYSPPDDPNLKIAWLINGKAVMTSSRLSTVAENGYAALEINPVKMFDQGEYTIVAVNTLGEARQSAVVNIIGHRSALADASNVTLYDRSQASKVATRIAEMPNFHTELRSIEVFDGQHVHLEAKFSPADDANVKIVWFFNGKPLKQSDNIQMSNGFGLVTLDIFNITLAEAGNYTCQLSNEVGIMESTATVLVQPHVKDFEQRNIVDVEDAREYRLEVDASAHPPVFLTNLSNCHCNQELGSSYFEARIAPVNDPTLKVIWLKDGQPLPNANRIQTFNNFGCVSLTLNPTYPEDEGIYTCVLKNLRGQAQSAAQLTTMHTTNLQLESKHEQSLAQIGYLEGHQVHIGPPSVERPEEFNSMEQPRFARQLESHIEVNENEPVHFEARIQPASDVKMVVEWYHNGAPLPAAHRLRPMFDFGYAALDILYAFPEDSGIYTLIARNELGEVQSNLELIVNSEKSLYLDAHHPEGLDRIQELEQSRIRPLEYPADRECDHEPRFIGELHDLELNENENIHFALKLEPMNDPTMKVEWYVDGRPLLISSRVRTQYEFGFITVDIRGAIPEDSGIYAIKATNALGEGTKECRVTVKPHATILSETQHQESLGKIHQIENLHKYGRQEVEDKGPQEPPCFTKPLPGDIGEVEEGEPLHLECQITPVNDNTLHISWLKDGKPIPTGHRFRTFHDFGFVSLDILDVYAEDSGTYTCVAKNALGQANSSITFTCKDKERILGQTQHPSSVAKIQEIEAPKPVPQEVPDVIKEAPKFIKHIGIGEMIYVTEGDNVYLGAQITPVDDNSLTYEWLLNGRPLMKAHRFVLTHDFGFIALNILYMYPEDSGTYTLVVKNAAGEAQSVADIDCKAKGSMITESFHPNSVQRIRELEMPLQSPDERPEAPRMAPRIVRTLPPQLDNIHESQTLHLEAQILPVDDNQLKVEWLHNGHPLKAGSRYRLMNDFGFVSLDIDYVIAEDAGMYTLLVTNPEGRAETSTEFDVELLKNIYLDTEHPESLRRIQEIEAIQPAKPSEEELMPEKPSFTQQLSGPKEVLREGQSVHMDCMVQPINDPNLKIEWFLNGYPIMFGSRIRTMHDFGYVGLEFLHIHPEDSGTYTCKASNAAGEATTEFFIECKPRRNIYLDTQHAESWAKIQEIENYEPPREPSPELSFPPPTFTVPLQNFDGIFDGESVRLECRLQPVNDPTLKVYWTKNGLPLPEGSRFMPARNLDYVTLDLLAVYGEDSGMYSCRAVSEFGEATTSCTVTCQPTESLLLDTQHQESWNQIQDIENRRPQEPIYLEPEKMKPRFVVALPAQIGEFSEGEPIHLEGQIEPTSDNELTVEWYRNGQPLANGHRFRKTHDFGYVSLDILYAFPEDSGEWTCVVSNSLGDAQSTVAFKIIGKKVINSESQHPESLQRIREIEAPKELAPEPPELKPLAPQFIQPMEAIERIEGQPAHFETRVTPINDPKMRIQWFKDGVPLLNSNRFHHTSDFGFIGLDISYTVPEDAGIYTVVATNEQGQDQVEGQLYVETRSAILGDTQHESSWQKIQVLEQPKKGPEEAPESIHGLPHFTRQLNSNENLIEGQPAHFEAQYEPINDPQLAILWFHNGRPLAAGSRISMRNEFGLVTLDIHYVLPEDIGEFLCLARNAMGEDRTSGNLQCQTRASILAEVQHPESWKRIQEIEAPKVVRTAPESTVYAKPTFTQPLKSMADVPEGSAILLEARIIPVNDPKLQIQWFHNDAPLQQSSWHTMTNDFGCVTLRISPVYSHHSGVYSCKAVNEQGAAITSANIAVLGADSLVVDTQHPDSLKRIQELESIDKNMRLEVPEPEFGKPNWIKAFDNIDNLQEGEIVHLVGCVEPVGDPHLKIEWYLNGAPLKNSNRYRHENDFGNITLTVVHVLPEDSGVYTCKAINKQGEATTSATVKVAGYESIVRDAQHPISWEKIQILETPVVIEEIEEMIEKEKPRFLTQLESATDIPEGAVVHLEATFQPARDPDLKVVWLRNGQPLGASQLIKTRSELGWAALDIGGVNPDHNGVYTLKIINSEGEAASSASIKVAGIGDILLDTTHEESWRRIQEIEAPKEKTPEPPPPVYDTPSFHEQISDVECGEGEPSHFEAVIIPTNDPNLQVTWFRNGQPLAHGSKYAISRDFGFCTLDISYTYPEDQGVYQLRLTNENGEAVSSATLKCHPKEAIYGDTQHVESWIRIQELEAPKAPKPEMPPPPKILPRFLTNIQSPGGDLYEGQPAHFEATVEPIDDPDLKIQWFLNGNPISASSRVKMINDFGWIIMDINATESRDSGEWTCVVSNEVGEAKSSASINVLSKESIVSDSMQPQSLERIMEMEAEKPVPDEIPPKIFDPPQITVHLQKPEDLTEGDSTHLEAQFTPVDDPSLKVEWFRDAKPLFHANRYKMVQDFGFAVLDILHLFAQDAGEYTVKVTNSAGEAISSTVLEIASKEALLLQPQDEGKAKAIERLEHNLHFKPEEKIVEEQKTVPVFIEPLSAPVTCEEGDRVHFTARYEPLNDNQLQIQWYLNGKSLKTGSRVKTINDFGFVVLEISPSYPEDSGEYTCRAINKVGEAVTSTQLKCNPKQKIITKSQLPDSMSGAYKKIIEIEAPKIPVPEKPEFDYEAPRFLTQLQSLTNLSEGQLAHLEARVEPVGDPNLKIEWFHNEHPVGHTARMKTIHDFGFVVLELIPAEPQDSGKWVCRASNRKGQAETSCDMQVKGMGGVVSEWQSTAEGKDRIEKLEEYIHRPRDQLDQPIREFDAPYFTQNLVDLGQMNEAEATAFTCVLQPIGDPSLRIEWLHNGHSIPYSNRIHMSNDFGVATLLIKHLISEDSGEYKCIAYNSKGKAESIGHIEVASIIQIDAPQIIQPLVENINGVEQGDSIHMECRVSPINDSKLTINWLKDGKPLAEASRFKPSCEFGFVTLDILYALPEDSGVYECIVMNDKGEASTKTHVTVLSKPSVEFAPQAPGANMENLENHLRQHTRVPLALSKEDAYNEATKRPPEFKTNLTNIGVEESDYCRFETQIAPINDPYMKVEWFKDGKPVLIGHRFRSMLDFGFACLDVLYALPDDTGEYTCVATNPYGKATTTAKLACSGSKHIITESQLPQGVLVSDVKKLGDQPYWSEHMSEQRREKQPPRFTIKPMNIQAVENEPARFECAVIGNPKPKVIWYINGNQAIHGSRYKLHYDGIHYLTISKTKISDAGEIVVIAKNSEGEVLASAMLDVYQTKDFRHVKLKPTSFMTIDEMHKREVRWQKEVLGSLGEAFEKAPKVDQQKLMRIERSKTPTEPLESEELIEKFTRPKNEHFYNQLTYIETTRPTFESMKLEDVTLKPGHIEKYEPAKETMERIELKAAPKVEKEAAPAGASVPKPQWAIEKKLGNVESRFRRLPEQEKEVVVPARDQVKFKLTKPKPATELPSAQHVEIQKEKAKLASVKQKPEEPKQVEVPAKDQVKIKQKFQPKVMKPSEASVIESGPLKETPAVVKGKITESTVPSKHTVLYQIYRERSEHAVEVNLTQQEDLMSEEYAERTEYSYGNRIRERVSGFRILRHPQPTKMGQTQKVAPQISQQLKPVQAEIGRQAQFNVLFSGDEPLTVKWFRNGKEIKPSFEFQINTTTKSSTLTIGKLKMDHNGQYMCRVTNVAGAQESMANLVVVPPIGHGVAPDFAQRMADVRVQQNASSQFKCIVTGNPEPIASWFKDGKPLPNDARYQIISEGNERVLIISDTLPQDAGIYECVVKNSAGEARCKARLNIILAKTGKGAEVGPRLEAPRFQSQIQPVMVAEGEPAQFKANYTGSPEPMIRWYRNNEPIKKTKYFEMSQGKGEAVLLITKCYQDDVAEYKCEATNPAGKATSVANLLLQPKSGVVMRTTTAASSSAAGDVPNSTAVDSAQMRRKAPSSGAPQFLLKLSDITARPGHTVKFVAEISGNPQPTVAWQFNGKPLYDGRNHKMLLIGNKAVLELQRISEAEAGDYIITIRNPLGVSQSQARLKIQFR</sequence>
<feature type="domain" description="Ig-like" evidence="9">
    <location>
        <begin position="4042"/>
        <end position="4129"/>
    </location>
</feature>
<dbReference type="InterPro" id="IPR013098">
    <property type="entry name" value="Ig_I-set"/>
</dbReference>
<feature type="domain" description="Ig-like" evidence="9">
    <location>
        <begin position="1404"/>
        <end position="1494"/>
    </location>
</feature>
<comment type="similarity">
    <text evidence="2">Belongs to the protein kinase superfamily. CAMK Ser/Thr protein kinase family.</text>
</comment>
<dbReference type="FunFam" id="2.60.40.10:FF:000147">
    <property type="entry name" value="Myosin light chain kinase"/>
    <property type="match status" value="1"/>
</dbReference>
<feature type="domain" description="Ig-like" evidence="9">
    <location>
        <begin position="652"/>
        <end position="742"/>
    </location>
</feature>
<dbReference type="InterPro" id="IPR003599">
    <property type="entry name" value="Ig_sub"/>
</dbReference>
<feature type="domain" description="Ig-like" evidence="9">
    <location>
        <begin position="3665"/>
        <end position="3758"/>
    </location>
</feature>
<dbReference type="PROSITE" id="PS50835">
    <property type="entry name" value="IG_LIKE"/>
    <property type="match status" value="33"/>
</dbReference>
<keyword evidence="7" id="KW-0393">Immunoglobulin domain</keyword>
<dbReference type="Gene3D" id="2.60.40.10">
    <property type="entry name" value="Immunoglobulins"/>
    <property type="match status" value="34"/>
</dbReference>
<feature type="domain" description="Ig-like" evidence="9">
    <location>
        <begin position="328"/>
        <end position="418"/>
    </location>
</feature>
<feature type="domain" description="Ig-like" evidence="9">
    <location>
        <begin position="4569"/>
        <end position="4657"/>
    </location>
</feature>
<feature type="region of interest" description="Disordered" evidence="8">
    <location>
        <begin position="4780"/>
        <end position="4800"/>
    </location>
</feature>
<comment type="subcellular location">
    <subcellularLocation>
        <location evidence="1">Cytoplasm</location>
    </subcellularLocation>
</comment>
<feature type="domain" description="Ig-like" evidence="9">
    <location>
        <begin position="3393"/>
        <end position="3484"/>
    </location>
</feature>
<reference evidence="10" key="1">
    <citation type="submission" date="2015-03" db="EMBL/GenBank/DDBJ databases">
        <title>Wuchereria bancrofti Genome Sequencing Papua New Guinea Strain.</title>
        <authorList>
            <person name="Small S.T."/>
            <person name="Serre D."/>
            <person name="Zimmerman P.A."/>
        </authorList>
    </citation>
    <scope>NUCLEOTIDE SEQUENCE [LARGE SCALE GENOMIC DNA]</scope>
    <source>
        <strain evidence="10">pt0022</strain>
    </source>
</reference>
<dbReference type="FunFam" id="2.60.40.10:FF:000119">
    <property type="entry name" value="Sallimus, isoform P"/>
    <property type="match status" value="10"/>
</dbReference>
<evidence type="ECO:0000313" key="10">
    <source>
        <dbReference type="Proteomes" id="UP000093561"/>
    </source>
</evidence>
<feature type="domain" description="Ig-like" evidence="9">
    <location>
        <begin position="2989"/>
        <end position="3085"/>
    </location>
</feature>
<feature type="compositionally biased region" description="Low complexity" evidence="8">
    <location>
        <begin position="559"/>
        <end position="578"/>
    </location>
</feature>
<dbReference type="GO" id="GO:0019899">
    <property type="term" value="F:enzyme binding"/>
    <property type="evidence" value="ECO:0007669"/>
    <property type="project" value="UniProtKB-ARBA"/>
</dbReference>
<feature type="domain" description="Ig-like" evidence="9">
    <location>
        <begin position="4470"/>
        <end position="4558"/>
    </location>
</feature>
<protein>
    <submittedName>
        <fullName evidence="11">Ig-like domain-containing protein</fullName>
    </submittedName>
</protein>
<evidence type="ECO:0000256" key="7">
    <source>
        <dbReference type="ARBA" id="ARBA00023319"/>
    </source>
</evidence>
<dbReference type="FunFam" id="2.60.40.10:FF:002009">
    <property type="match status" value="1"/>
</dbReference>
<dbReference type="GO" id="GO:0031672">
    <property type="term" value="C:A band"/>
    <property type="evidence" value="ECO:0007669"/>
    <property type="project" value="UniProtKB-ARBA"/>
</dbReference>
<keyword evidence="4" id="KW-0677">Repeat</keyword>
<feature type="domain" description="Ig-like" evidence="9">
    <location>
        <begin position="1670"/>
        <end position="1763"/>
    </location>
</feature>
<reference evidence="10" key="2">
    <citation type="journal article" date="2016" name="Mol. Ecol.">
        <title>Population genomics of the filarial nematode parasite Wuchereria bancrofti from mosquitoes.</title>
        <authorList>
            <person name="Small S.T."/>
            <person name="Reimer L.J."/>
            <person name="Tisch D.J."/>
            <person name="King C.L."/>
            <person name="Christensen B.M."/>
            <person name="Siba P.M."/>
            <person name="Kazura J.W."/>
            <person name="Serre D."/>
            <person name="Zimmerman P.A."/>
        </authorList>
    </citation>
    <scope>NUCLEOTIDE SEQUENCE</scope>
    <source>
        <strain evidence="10">pt0022</strain>
    </source>
</reference>
<dbReference type="WBParaSite" id="mrna-Wban_05066">
    <property type="protein sequence ID" value="mrna-Wban_05066"/>
    <property type="gene ID" value="Wban_05066"/>
</dbReference>
<evidence type="ECO:0000256" key="5">
    <source>
        <dbReference type="ARBA" id="ARBA00022741"/>
    </source>
</evidence>
<dbReference type="InterPro" id="IPR003598">
    <property type="entry name" value="Ig_sub2"/>
</dbReference>
<dbReference type="InterPro" id="IPR013783">
    <property type="entry name" value="Ig-like_fold"/>
</dbReference>
<evidence type="ECO:0000256" key="1">
    <source>
        <dbReference type="ARBA" id="ARBA00004496"/>
    </source>
</evidence>
<feature type="domain" description="Ig-like" evidence="9">
    <location>
        <begin position="3259"/>
        <end position="3350"/>
    </location>
</feature>
<dbReference type="FunFam" id="2.60.40.10:FF:000107">
    <property type="entry name" value="Myosin, light chain kinase a"/>
    <property type="match status" value="5"/>
</dbReference>
<dbReference type="InterPro" id="IPR007110">
    <property type="entry name" value="Ig-like_dom"/>
</dbReference>
<evidence type="ECO:0000256" key="3">
    <source>
        <dbReference type="ARBA" id="ARBA00022490"/>
    </source>
</evidence>
<feature type="domain" description="Ig-like" evidence="9">
    <location>
        <begin position="3907"/>
        <end position="3997"/>
    </location>
</feature>
<feature type="region of interest" description="Disordered" evidence="8">
    <location>
        <begin position="557"/>
        <end position="591"/>
    </location>
</feature>
<evidence type="ECO:0000256" key="2">
    <source>
        <dbReference type="ARBA" id="ARBA00006692"/>
    </source>
</evidence>
<feature type="domain" description="Ig-like" evidence="9">
    <location>
        <begin position="132"/>
        <end position="224"/>
    </location>
</feature>
<feature type="domain" description="Ig-like" evidence="9">
    <location>
        <begin position="2598"/>
        <end position="2689"/>
    </location>
</feature>
<dbReference type="FunFam" id="2.60.40.10:FF:000080">
    <property type="entry name" value="Myosin light chain kinase, smooth muscle"/>
    <property type="match status" value="2"/>
</dbReference>
<reference evidence="11" key="3">
    <citation type="submission" date="2024-02" db="UniProtKB">
        <authorList>
            <consortium name="WormBaseParasite"/>
        </authorList>
    </citation>
    <scope>IDENTIFICATION</scope>
    <source>
        <strain evidence="11">pt0022</strain>
    </source>
</reference>
<evidence type="ECO:0000256" key="4">
    <source>
        <dbReference type="ARBA" id="ARBA00022737"/>
    </source>
</evidence>
<feature type="domain" description="Ig-like" evidence="9">
    <location>
        <begin position="3766"/>
        <end position="3858"/>
    </location>
</feature>
<dbReference type="FunFam" id="2.60.40.10:FF:000962">
    <property type="entry name" value="titin isoform X1"/>
    <property type="match status" value="10"/>
</dbReference>
<dbReference type="CDD" id="cd00096">
    <property type="entry name" value="Ig"/>
    <property type="match status" value="5"/>
</dbReference>
<feature type="domain" description="Ig-like" evidence="9">
    <location>
        <begin position="3529"/>
        <end position="3620"/>
    </location>
</feature>
<feature type="domain" description="Ig-like" evidence="9">
    <location>
        <begin position="1804"/>
        <end position="1898"/>
    </location>
</feature>
<feature type="domain" description="Ig-like" evidence="9">
    <location>
        <begin position="1009"/>
        <end position="1099"/>
    </location>
</feature>
<keyword evidence="3" id="KW-0963">Cytoplasm</keyword>
<dbReference type="Proteomes" id="UP000093561">
    <property type="component" value="Unassembled WGS sequence"/>
</dbReference>
<evidence type="ECO:0000259" key="9">
    <source>
        <dbReference type="PROSITE" id="PS50835"/>
    </source>
</evidence>
<feature type="domain" description="Ig-like" evidence="9">
    <location>
        <begin position="1141"/>
        <end position="1223"/>
    </location>
</feature>
<accession>A0AAF5PSC9</accession>
<feature type="domain" description="Ig-like" evidence="9">
    <location>
        <begin position="4676"/>
        <end position="4764"/>
    </location>
</feature>
<feature type="domain" description="Ig-like" evidence="9">
    <location>
        <begin position="752"/>
        <end position="842"/>
    </location>
</feature>
<dbReference type="SMART" id="SM00409">
    <property type="entry name" value="IG"/>
    <property type="match status" value="34"/>
</dbReference>
<feature type="domain" description="Ig-like" evidence="9">
    <location>
        <begin position="2863"/>
        <end position="2954"/>
    </location>
</feature>
<feature type="domain" description="Ig-like" evidence="9">
    <location>
        <begin position="3126"/>
        <end position="3218"/>
    </location>
</feature>
<feature type="domain" description="Ig-like" evidence="9">
    <location>
        <begin position="1937"/>
        <end position="2029"/>
    </location>
</feature>
<organism evidence="10 11">
    <name type="scientific">Wuchereria bancrofti</name>
    <dbReference type="NCBI Taxonomy" id="6293"/>
    <lineage>
        <taxon>Eukaryota</taxon>
        <taxon>Metazoa</taxon>
        <taxon>Ecdysozoa</taxon>
        <taxon>Nematoda</taxon>
        <taxon>Chromadorea</taxon>
        <taxon>Rhabditida</taxon>
        <taxon>Spirurina</taxon>
        <taxon>Spiruromorpha</taxon>
        <taxon>Filarioidea</taxon>
        <taxon>Onchocercidae</taxon>
        <taxon>Wuchereria</taxon>
    </lineage>
</organism>
<dbReference type="FunFam" id="2.60.40.10:FF:001843">
    <property type="entry name" value="KETtiN (Drosophila actin-binding) homolog"/>
    <property type="match status" value="1"/>
</dbReference>
<feature type="domain" description="Ig-like" evidence="9">
    <location>
        <begin position="2069"/>
        <end position="2161"/>
    </location>
</feature>
<evidence type="ECO:0000256" key="8">
    <source>
        <dbReference type="SAM" id="MobiDB-lite"/>
    </source>
</evidence>
<dbReference type="SUPFAM" id="SSF48726">
    <property type="entry name" value="Immunoglobulin"/>
    <property type="match status" value="34"/>
</dbReference>
<dbReference type="GO" id="GO:0045989">
    <property type="term" value="P:positive regulation of striated muscle contraction"/>
    <property type="evidence" value="ECO:0007669"/>
    <property type="project" value="UniProtKB-ARBA"/>
</dbReference>
<name>A0AAF5PSC9_WUCBA</name>
<dbReference type="SMART" id="SM00408">
    <property type="entry name" value="IGc2"/>
    <property type="match status" value="27"/>
</dbReference>
<dbReference type="GO" id="GO:0040017">
    <property type="term" value="P:positive regulation of locomotion"/>
    <property type="evidence" value="ECO:0007669"/>
    <property type="project" value="UniProtKB-ARBA"/>
</dbReference>
<dbReference type="PANTHER" id="PTHR47633:SF4">
    <property type="entry name" value="MYOPALLADIN ISOFORM X1"/>
    <property type="match status" value="1"/>
</dbReference>
<dbReference type="Pfam" id="PF07679">
    <property type="entry name" value="I-set"/>
    <property type="match status" value="34"/>
</dbReference>